<name>A0A2T0Q3Z7_9ACTN</name>
<dbReference type="EMBL" id="PVZC01000004">
    <property type="protein sequence ID" value="PRX98526.1"/>
    <property type="molecule type" value="Genomic_DNA"/>
</dbReference>
<dbReference type="Proteomes" id="UP000237846">
    <property type="component" value="Unassembled WGS sequence"/>
</dbReference>
<comment type="caution">
    <text evidence="2">The sequence shown here is derived from an EMBL/GenBank/DDBJ whole genome shotgun (WGS) entry which is preliminary data.</text>
</comment>
<organism evidence="2 3">
    <name type="scientific">Allonocardiopsis opalescens</name>
    <dbReference type="NCBI Taxonomy" id="1144618"/>
    <lineage>
        <taxon>Bacteria</taxon>
        <taxon>Bacillati</taxon>
        <taxon>Actinomycetota</taxon>
        <taxon>Actinomycetes</taxon>
        <taxon>Streptosporangiales</taxon>
        <taxon>Allonocardiopsis</taxon>
    </lineage>
</organism>
<dbReference type="OrthoDB" id="5966662at2"/>
<dbReference type="InterPro" id="IPR021215">
    <property type="entry name" value="DUF2752"/>
</dbReference>
<feature type="transmembrane region" description="Helical" evidence="1">
    <location>
        <begin position="121"/>
        <end position="139"/>
    </location>
</feature>
<accession>A0A2T0Q3Z7</accession>
<keyword evidence="1" id="KW-1133">Transmembrane helix</keyword>
<sequence>MAQHLDSAERPVQAGSARWRRVRKVSAPFAVLAAGAAAVATVAVVDPNEPGHYPTCPFLALTGLYCPGCGTLRATNLLVHGDLAGAVDMNVLFVLALPLLAFWWGRWALRTVRERPRASLAHPAWMWATFALINGYWILRNLPIPLGAWLAPGA</sequence>
<keyword evidence="1" id="KW-0812">Transmembrane</keyword>
<protein>
    <submittedName>
        <fullName evidence="2">Uncharacterized protein DUF2752</fullName>
    </submittedName>
</protein>
<keyword evidence="3" id="KW-1185">Reference proteome</keyword>
<evidence type="ECO:0000313" key="3">
    <source>
        <dbReference type="Proteomes" id="UP000237846"/>
    </source>
</evidence>
<dbReference type="AlphaFoldDB" id="A0A2T0Q3Z7"/>
<keyword evidence="1" id="KW-0472">Membrane</keyword>
<evidence type="ECO:0000256" key="1">
    <source>
        <dbReference type="SAM" id="Phobius"/>
    </source>
</evidence>
<dbReference type="Pfam" id="PF10825">
    <property type="entry name" value="DUF2752"/>
    <property type="match status" value="1"/>
</dbReference>
<feature type="transmembrane region" description="Helical" evidence="1">
    <location>
        <begin position="91"/>
        <end position="109"/>
    </location>
</feature>
<gene>
    <name evidence="2" type="ORF">CLV72_104103</name>
</gene>
<feature type="transmembrane region" description="Helical" evidence="1">
    <location>
        <begin position="25"/>
        <end position="45"/>
    </location>
</feature>
<proteinExistence type="predicted"/>
<reference evidence="2 3" key="1">
    <citation type="submission" date="2018-03" db="EMBL/GenBank/DDBJ databases">
        <title>Genomic Encyclopedia of Archaeal and Bacterial Type Strains, Phase II (KMG-II): from individual species to whole genera.</title>
        <authorList>
            <person name="Goeker M."/>
        </authorList>
    </citation>
    <scope>NUCLEOTIDE SEQUENCE [LARGE SCALE GENOMIC DNA]</scope>
    <source>
        <strain evidence="2 3">DSM 45601</strain>
    </source>
</reference>
<evidence type="ECO:0000313" key="2">
    <source>
        <dbReference type="EMBL" id="PRX98526.1"/>
    </source>
</evidence>